<feature type="domain" description="Arginine repressor C-terminal" evidence="12">
    <location>
        <begin position="96"/>
        <end position="160"/>
    </location>
</feature>
<keyword evidence="14" id="KW-1185">Reference proteome</keyword>
<evidence type="ECO:0000256" key="4">
    <source>
        <dbReference type="ARBA" id="ARBA00022491"/>
    </source>
</evidence>
<evidence type="ECO:0000259" key="11">
    <source>
        <dbReference type="Pfam" id="PF01316"/>
    </source>
</evidence>
<dbReference type="GO" id="GO:1900079">
    <property type="term" value="P:regulation of arginine biosynthetic process"/>
    <property type="evidence" value="ECO:0007669"/>
    <property type="project" value="UniProtKB-UniRule"/>
</dbReference>
<dbReference type="GO" id="GO:0003700">
    <property type="term" value="F:DNA-binding transcription factor activity"/>
    <property type="evidence" value="ECO:0007669"/>
    <property type="project" value="UniProtKB-UniRule"/>
</dbReference>
<dbReference type="PRINTS" id="PR01467">
    <property type="entry name" value="ARGREPRESSOR"/>
</dbReference>
<dbReference type="NCBIfam" id="TIGR01529">
    <property type="entry name" value="argR_whole"/>
    <property type="match status" value="1"/>
</dbReference>
<comment type="caution">
    <text evidence="13">The sequence shown here is derived from an EMBL/GenBank/DDBJ whole genome shotgun (WGS) entry which is preliminary data.</text>
</comment>
<dbReference type="OrthoDB" id="7060358at2"/>
<keyword evidence="7 8" id="KW-0804">Transcription</keyword>
<evidence type="ECO:0000256" key="10">
    <source>
        <dbReference type="SAM" id="MobiDB-lite"/>
    </source>
</evidence>
<evidence type="ECO:0000313" key="14">
    <source>
        <dbReference type="Proteomes" id="UP000316096"/>
    </source>
</evidence>
<dbReference type="NCBIfam" id="NF002880">
    <property type="entry name" value="PRK03341.1"/>
    <property type="match status" value="1"/>
</dbReference>
<dbReference type="Gene3D" id="3.30.1360.40">
    <property type="match status" value="1"/>
</dbReference>
<name>A0A543CVU4_9ACTN</name>
<comment type="subcellular location">
    <subcellularLocation>
        <location evidence="1 8">Cytoplasm</location>
    </subcellularLocation>
</comment>
<dbReference type="HAMAP" id="MF_00173">
    <property type="entry name" value="Arg_repressor"/>
    <property type="match status" value="1"/>
</dbReference>
<dbReference type="InterPro" id="IPR020899">
    <property type="entry name" value="Arg_repress_C"/>
</dbReference>
<dbReference type="GO" id="GO:0005737">
    <property type="term" value="C:cytoplasm"/>
    <property type="evidence" value="ECO:0007669"/>
    <property type="project" value="UniProtKB-SubCell"/>
</dbReference>
<accession>A0A543CVU4</accession>
<evidence type="ECO:0000256" key="5">
    <source>
        <dbReference type="ARBA" id="ARBA00023015"/>
    </source>
</evidence>
<dbReference type="GO" id="GO:0003677">
    <property type="term" value="F:DNA binding"/>
    <property type="evidence" value="ECO:0007669"/>
    <property type="project" value="UniProtKB-KW"/>
</dbReference>
<dbReference type="InterPro" id="IPR036251">
    <property type="entry name" value="Arg_repress_C_sf"/>
</dbReference>
<dbReference type="InterPro" id="IPR001669">
    <property type="entry name" value="Arg_repress"/>
</dbReference>
<dbReference type="PANTHER" id="PTHR34471:SF1">
    <property type="entry name" value="ARGININE REPRESSOR"/>
    <property type="match status" value="1"/>
</dbReference>
<evidence type="ECO:0000256" key="3">
    <source>
        <dbReference type="ARBA" id="ARBA00022490"/>
    </source>
</evidence>
<dbReference type="UniPathway" id="UPA00068"/>
<reference evidence="13 14" key="1">
    <citation type="submission" date="2019-06" db="EMBL/GenBank/DDBJ databases">
        <title>Sequencing the genomes of 1000 actinobacteria strains.</title>
        <authorList>
            <person name="Klenk H.-P."/>
        </authorList>
    </citation>
    <scope>NUCLEOTIDE SEQUENCE [LARGE SCALE GENOMIC DNA]</scope>
    <source>
        <strain evidence="13 14">DSM 102200</strain>
    </source>
</reference>
<keyword evidence="6 8" id="KW-0238">DNA-binding</keyword>
<dbReference type="Gene3D" id="1.10.10.10">
    <property type="entry name" value="Winged helix-like DNA-binding domain superfamily/Winged helix DNA-binding domain"/>
    <property type="match status" value="1"/>
</dbReference>
<proteinExistence type="inferred from homology"/>
<dbReference type="InterPro" id="IPR036388">
    <property type="entry name" value="WH-like_DNA-bd_sf"/>
</dbReference>
<dbReference type="Proteomes" id="UP000316096">
    <property type="component" value="Unassembled WGS sequence"/>
</dbReference>
<feature type="region of interest" description="Disordered" evidence="10">
    <location>
        <begin position="165"/>
        <end position="217"/>
    </location>
</feature>
<sequence>MTTPLTKTARQSRIIELLGRNAVHSQSELAKLLADAGVDVTQATLSRDLVDIGAVKLRAADGSLIYAVPGEGGERIRRARTGGAETFTGRLARLAQELLVSAEASANLVIVRTPPGGAQFLASAIDHADWTAVLGTVAGDDTVLVISRDATGGADLAASLLALTDRERPHRSPRAGLEEPGPSQVTSPWGPADEMPSVPAGGAFVTHPAPENAERRS</sequence>
<comment type="function">
    <text evidence="8">Regulates arginine biosynthesis genes.</text>
</comment>
<comment type="similarity">
    <text evidence="2 8">Belongs to the ArgR family.</text>
</comment>
<evidence type="ECO:0000256" key="1">
    <source>
        <dbReference type="ARBA" id="ARBA00004496"/>
    </source>
</evidence>
<feature type="domain" description="Arginine repressor DNA-binding" evidence="11">
    <location>
        <begin position="6"/>
        <end position="72"/>
    </location>
</feature>
<evidence type="ECO:0000313" key="13">
    <source>
        <dbReference type="EMBL" id="TQM01232.1"/>
    </source>
</evidence>
<dbReference type="PANTHER" id="PTHR34471">
    <property type="entry name" value="ARGININE REPRESSOR"/>
    <property type="match status" value="1"/>
</dbReference>
<keyword evidence="3 8" id="KW-0963">Cytoplasm</keyword>
<organism evidence="13 14">
    <name type="scientific">Actinoallomurus bryophytorum</name>
    <dbReference type="NCBI Taxonomy" id="1490222"/>
    <lineage>
        <taxon>Bacteria</taxon>
        <taxon>Bacillati</taxon>
        <taxon>Actinomycetota</taxon>
        <taxon>Actinomycetes</taxon>
        <taxon>Streptosporangiales</taxon>
        <taxon>Thermomonosporaceae</taxon>
        <taxon>Actinoallomurus</taxon>
    </lineage>
</organism>
<dbReference type="InterPro" id="IPR036390">
    <property type="entry name" value="WH_DNA-bd_sf"/>
</dbReference>
<dbReference type="AlphaFoldDB" id="A0A543CVU4"/>
<evidence type="ECO:0000256" key="2">
    <source>
        <dbReference type="ARBA" id="ARBA00008316"/>
    </source>
</evidence>
<keyword evidence="4 8" id="KW-0678">Repressor</keyword>
<keyword evidence="8" id="KW-0055">Arginine biosynthesis</keyword>
<dbReference type="SUPFAM" id="SSF46785">
    <property type="entry name" value="Winged helix' DNA-binding domain"/>
    <property type="match status" value="1"/>
</dbReference>
<dbReference type="Pfam" id="PF02863">
    <property type="entry name" value="Arg_repressor_C"/>
    <property type="match status" value="1"/>
</dbReference>
<evidence type="ECO:0000256" key="6">
    <source>
        <dbReference type="ARBA" id="ARBA00023125"/>
    </source>
</evidence>
<evidence type="ECO:0000256" key="8">
    <source>
        <dbReference type="HAMAP-Rule" id="MF_00173"/>
    </source>
</evidence>
<keyword evidence="8" id="KW-0028">Amino-acid biosynthesis</keyword>
<dbReference type="GO" id="GO:0034618">
    <property type="term" value="F:arginine binding"/>
    <property type="evidence" value="ECO:0007669"/>
    <property type="project" value="InterPro"/>
</dbReference>
<evidence type="ECO:0000259" key="12">
    <source>
        <dbReference type="Pfam" id="PF02863"/>
    </source>
</evidence>
<evidence type="ECO:0000256" key="7">
    <source>
        <dbReference type="ARBA" id="ARBA00023163"/>
    </source>
</evidence>
<dbReference type="SUPFAM" id="SSF55252">
    <property type="entry name" value="C-terminal domain of arginine repressor"/>
    <property type="match status" value="1"/>
</dbReference>
<protein>
    <recommendedName>
        <fullName evidence="8 9">Arginine repressor</fullName>
    </recommendedName>
</protein>
<evidence type="ECO:0000256" key="9">
    <source>
        <dbReference type="NCBIfam" id="TIGR01529"/>
    </source>
</evidence>
<dbReference type="GO" id="GO:0051259">
    <property type="term" value="P:protein complex oligomerization"/>
    <property type="evidence" value="ECO:0007669"/>
    <property type="project" value="InterPro"/>
</dbReference>
<gene>
    <name evidence="8" type="primary">argR</name>
    <name evidence="13" type="ORF">FB559_6981</name>
</gene>
<dbReference type="Pfam" id="PF01316">
    <property type="entry name" value="Arg_repressor"/>
    <property type="match status" value="1"/>
</dbReference>
<dbReference type="GO" id="GO:0006526">
    <property type="term" value="P:L-arginine biosynthetic process"/>
    <property type="evidence" value="ECO:0007669"/>
    <property type="project" value="UniProtKB-UniPathway"/>
</dbReference>
<comment type="pathway">
    <text evidence="8">Amino-acid biosynthesis; L-arginine biosynthesis [regulation].</text>
</comment>
<dbReference type="EMBL" id="VFOZ01000001">
    <property type="protein sequence ID" value="TQM01232.1"/>
    <property type="molecule type" value="Genomic_DNA"/>
</dbReference>
<keyword evidence="5 8" id="KW-0805">Transcription regulation</keyword>
<dbReference type="InterPro" id="IPR020900">
    <property type="entry name" value="Arg_repress_DNA-bd"/>
</dbReference>